<evidence type="ECO:0000256" key="4">
    <source>
        <dbReference type="ARBA" id="ARBA00023239"/>
    </source>
</evidence>
<dbReference type="GO" id="GO:0016831">
    <property type="term" value="F:carboxy-lyase activity"/>
    <property type="evidence" value="ECO:0007669"/>
    <property type="project" value="UniProtKB-KW"/>
</dbReference>
<evidence type="ECO:0000256" key="6">
    <source>
        <dbReference type="RuleBase" id="RU000382"/>
    </source>
</evidence>
<dbReference type="InterPro" id="IPR015424">
    <property type="entry name" value="PyrdxlP-dep_Trfase"/>
</dbReference>
<keyword evidence="8" id="KW-1185">Reference proteome</keyword>
<keyword evidence="4 6" id="KW-0456">Lyase</keyword>
<dbReference type="InterPro" id="IPR015421">
    <property type="entry name" value="PyrdxlP-dep_Trfase_major"/>
</dbReference>
<evidence type="ECO:0000313" key="7">
    <source>
        <dbReference type="EMBL" id="OQK16756.1"/>
    </source>
</evidence>
<dbReference type="InterPro" id="IPR010977">
    <property type="entry name" value="Aromatic_deC"/>
</dbReference>
<dbReference type="AlphaFoldDB" id="A0A1V8M5I3"/>
<protein>
    <submittedName>
        <fullName evidence="7">Pyridoxal-dependent decarboxylase</fullName>
    </submittedName>
</protein>
<evidence type="ECO:0000256" key="3">
    <source>
        <dbReference type="ARBA" id="ARBA00022898"/>
    </source>
</evidence>
<sequence>MYQEHAECGKLPELLQRLGEDLTNYLRFEHPDAMCNEESWKTALGGPLPDQGIGCEQLLDIIGQHLIPNGSQVPKPGCTSFITTGATSIGVLATLSGVVAAPQRVGLTAFNYLEELSLQWMAEMFALPSTMKGIYSSGGSVANLVALGAARQWAFERLGLNPAENGVQKPCRIYASSACHRTIHRAAAVLGMGRSAVITIATDNNGRLCPNALRRQLQADANTGFVPVAVVANAGTTNTGAIDPLREIAEIAAAYQIWFHVDGAYGLPGILDPRIRPLYEGLSLADSVIVDPHKWLGAPVGIGATYVRDRSILNRAFSQGAADYLEGACHDDNIQNSMLSMGVPYHDFGVELSAPSRGAVVWALIREIGKTGMRERICRHNDMARLVADLARKHPALEVVQEPTLSICCFRYVSDKVQNLNDLNKQIHRHLVQDGRCIPSTTILNGILVIRPCFVGARTTEQHARELVDAVVETGNNLLRDMHPTT</sequence>
<evidence type="ECO:0000256" key="5">
    <source>
        <dbReference type="PIRSR" id="PIRSR602129-50"/>
    </source>
</evidence>
<dbReference type="Pfam" id="PF00282">
    <property type="entry name" value="Pyridoxal_deC"/>
    <property type="match status" value="1"/>
</dbReference>
<dbReference type="GO" id="GO:0030170">
    <property type="term" value="F:pyridoxal phosphate binding"/>
    <property type="evidence" value="ECO:0007669"/>
    <property type="project" value="InterPro"/>
</dbReference>
<keyword evidence="2" id="KW-0210">Decarboxylase</keyword>
<proteinExistence type="inferred from homology"/>
<evidence type="ECO:0000256" key="2">
    <source>
        <dbReference type="ARBA" id="ARBA00022793"/>
    </source>
</evidence>
<name>A0A1V8M5I3_9GAMM</name>
<evidence type="ECO:0000313" key="8">
    <source>
        <dbReference type="Proteomes" id="UP000191980"/>
    </source>
</evidence>
<evidence type="ECO:0000256" key="1">
    <source>
        <dbReference type="ARBA" id="ARBA00001933"/>
    </source>
</evidence>
<accession>A0A1V8M5I3</accession>
<dbReference type="RefSeq" id="WP_080521379.1">
    <property type="nucleotide sequence ID" value="NZ_LPUF01000001.1"/>
</dbReference>
<dbReference type="Gene3D" id="3.90.1150.170">
    <property type="match status" value="1"/>
</dbReference>
<dbReference type="EMBL" id="LPUF01000001">
    <property type="protein sequence ID" value="OQK16756.1"/>
    <property type="molecule type" value="Genomic_DNA"/>
</dbReference>
<gene>
    <name evidence="7" type="ORF">AU255_02280</name>
</gene>
<comment type="caution">
    <text evidence="7">The sequence shown here is derived from an EMBL/GenBank/DDBJ whole genome shotgun (WGS) entry which is preliminary data.</text>
</comment>
<keyword evidence="3 5" id="KW-0663">Pyridoxal phosphate</keyword>
<dbReference type="PANTHER" id="PTHR11999:SF70">
    <property type="entry name" value="MIP05841P"/>
    <property type="match status" value="1"/>
</dbReference>
<comment type="similarity">
    <text evidence="6">Belongs to the group II decarboxylase family.</text>
</comment>
<reference evidence="7 8" key="1">
    <citation type="submission" date="2015-12" db="EMBL/GenBank/DDBJ databases">
        <authorList>
            <person name="Shamseldin A."/>
            <person name="Moawad H."/>
            <person name="Abd El-Rahim W.M."/>
            <person name="Sadowsky M.J."/>
        </authorList>
    </citation>
    <scope>NUCLEOTIDE SEQUENCE [LARGE SCALE GENOMIC DNA]</scope>
    <source>
        <strain evidence="7 8">WF1</strain>
    </source>
</reference>
<dbReference type="SUPFAM" id="SSF53383">
    <property type="entry name" value="PLP-dependent transferases"/>
    <property type="match status" value="1"/>
</dbReference>
<organism evidence="7 8">
    <name type="scientific">Methyloprofundus sedimenti</name>
    <dbReference type="NCBI Taxonomy" id="1420851"/>
    <lineage>
        <taxon>Bacteria</taxon>
        <taxon>Pseudomonadati</taxon>
        <taxon>Pseudomonadota</taxon>
        <taxon>Gammaproteobacteria</taxon>
        <taxon>Methylococcales</taxon>
        <taxon>Methylococcaceae</taxon>
        <taxon>Methyloprofundus</taxon>
    </lineage>
</organism>
<dbReference type="GO" id="GO:0019752">
    <property type="term" value="P:carboxylic acid metabolic process"/>
    <property type="evidence" value="ECO:0007669"/>
    <property type="project" value="InterPro"/>
</dbReference>
<dbReference type="InterPro" id="IPR002129">
    <property type="entry name" value="PyrdxlP-dep_de-COase"/>
</dbReference>
<dbReference type="Proteomes" id="UP000191980">
    <property type="component" value="Unassembled WGS sequence"/>
</dbReference>
<dbReference type="STRING" id="1420851.AU255_02280"/>
<dbReference type="OrthoDB" id="9803665at2"/>
<dbReference type="Gene3D" id="3.40.640.10">
    <property type="entry name" value="Type I PLP-dependent aspartate aminotransferase-like (Major domain)"/>
    <property type="match status" value="1"/>
</dbReference>
<feature type="modified residue" description="N6-(pyridoxal phosphate)lysine" evidence="5">
    <location>
        <position position="294"/>
    </location>
</feature>
<dbReference type="PANTHER" id="PTHR11999">
    <property type="entry name" value="GROUP II PYRIDOXAL-5-PHOSPHATE DECARBOXYLASE"/>
    <property type="match status" value="1"/>
</dbReference>
<comment type="cofactor">
    <cofactor evidence="1 5 6">
        <name>pyridoxal 5'-phosphate</name>
        <dbReference type="ChEBI" id="CHEBI:597326"/>
    </cofactor>
</comment>